<evidence type="ECO:0000256" key="15">
    <source>
        <dbReference type="PIRSR" id="PIRSR038455-2"/>
    </source>
</evidence>
<evidence type="ECO:0000256" key="14">
    <source>
        <dbReference type="PIRSR" id="PIRSR038455-1"/>
    </source>
</evidence>
<evidence type="ECO:0000256" key="12">
    <source>
        <dbReference type="ARBA" id="ARBA00048423"/>
    </source>
</evidence>
<comment type="catalytic activity">
    <reaction evidence="11 13">
        <text>L-cysteinyl-[SoxY protein] + thiosulfate + 2 Fe(III)-[cytochrome c] = S-sulfosulfanyl-L-cysteinyl-[SoxY protein] + 2 Fe(II)-[cytochrome c] + 2 H(+)</text>
        <dbReference type="Rhea" id="RHEA:56720"/>
        <dbReference type="Rhea" id="RHEA-COMP:10350"/>
        <dbReference type="Rhea" id="RHEA-COMP:14328"/>
        <dbReference type="Rhea" id="RHEA-COMP:14399"/>
        <dbReference type="Rhea" id="RHEA-COMP:14691"/>
        <dbReference type="ChEBI" id="CHEBI:15378"/>
        <dbReference type="ChEBI" id="CHEBI:29033"/>
        <dbReference type="ChEBI" id="CHEBI:29034"/>
        <dbReference type="ChEBI" id="CHEBI:29950"/>
        <dbReference type="ChEBI" id="CHEBI:33542"/>
        <dbReference type="ChEBI" id="CHEBI:139321"/>
        <dbReference type="EC" id="2.8.5.2"/>
    </reaction>
</comment>
<feature type="binding site" evidence="15">
    <location>
        <position position="216"/>
    </location>
    <ligand>
        <name>substrate</name>
    </ligand>
</feature>
<sequence>MRPYALYGLAAILLALSFALAQEVDPREEAKRQKELLLQTGGILPTELIVAQGEELFFRKGPSGKTMAECDFGLGKGVLEGAAARLPRYFLDTGKVEDLDSRIVTCMTRVQGFKPQEVKRSEVVAVAFYIASKSTGHRIQVRLLFPEERALYALGEQLFYARSGARDVGCATCHVTYVGRRAGVLPYADVLGKDQSWTHWPAYRYSNDQAWTMQDRIRACYGNIAHPQPALYSTPILALELFLAYNNNGALVEEWPAFVR</sequence>
<dbReference type="GO" id="GO:0020037">
    <property type="term" value="F:heme binding"/>
    <property type="evidence" value="ECO:0007669"/>
    <property type="project" value="InterPro"/>
</dbReference>
<dbReference type="PATRIC" id="fig|276.5.peg.123"/>
<organism evidence="19 20">
    <name type="scientific">Thermus filiformis</name>
    <dbReference type="NCBI Taxonomy" id="276"/>
    <lineage>
        <taxon>Bacteria</taxon>
        <taxon>Thermotogati</taxon>
        <taxon>Deinococcota</taxon>
        <taxon>Deinococci</taxon>
        <taxon>Thermales</taxon>
        <taxon>Thermaceae</taxon>
        <taxon>Thermus</taxon>
    </lineage>
</organism>
<dbReference type="GO" id="GO:0070069">
    <property type="term" value="C:cytochrome complex"/>
    <property type="evidence" value="ECO:0007669"/>
    <property type="project" value="InterPro"/>
</dbReference>
<name>A0A0A2WW49_THEFI</name>
<dbReference type="GO" id="GO:0042597">
    <property type="term" value="C:periplasmic space"/>
    <property type="evidence" value="ECO:0007669"/>
    <property type="project" value="UniProtKB-SubCell"/>
</dbReference>
<feature type="binding site" description="axial binding residue" evidence="16">
    <location>
        <position position="220"/>
    </location>
    <ligand>
        <name>heme c</name>
        <dbReference type="ChEBI" id="CHEBI:61717"/>
        <label>2</label>
    </ligand>
    <ligandPart>
        <name>Fe</name>
        <dbReference type="ChEBI" id="CHEBI:18248"/>
    </ligandPart>
</feature>
<keyword evidence="2 13" id="KW-0813">Transport</keyword>
<keyword evidence="8 13" id="KW-0249">Electron transport</keyword>
<comment type="cofactor">
    <cofactor evidence="15">
        <name>heme</name>
        <dbReference type="ChEBI" id="CHEBI:30413"/>
    </cofactor>
    <text evidence="15">Binds 2 heme groups per subunit.</text>
</comment>
<evidence type="ECO:0000256" key="8">
    <source>
        <dbReference type="ARBA" id="ARBA00022982"/>
    </source>
</evidence>
<comment type="subunit">
    <text evidence="13">Heterodimer of SoxA and SoxX.</text>
</comment>
<comment type="catalytic activity">
    <reaction evidence="12 13">
        <text>S-sulfanyl-L-cysteinyl-[SoxY protein] + thiosulfate + 2 Fe(III)-[cytochrome c] = S-(2-sulfodisulfanyl)-L-cysteinyl-[SoxY protein] + 2 Fe(II)-[cytochrome c] + 2 H(+)</text>
        <dbReference type="Rhea" id="RHEA:51224"/>
        <dbReference type="Rhea" id="RHEA-COMP:10350"/>
        <dbReference type="Rhea" id="RHEA-COMP:14399"/>
        <dbReference type="Rhea" id="RHEA-COMP:14689"/>
        <dbReference type="Rhea" id="RHEA-COMP:14690"/>
        <dbReference type="ChEBI" id="CHEBI:15378"/>
        <dbReference type="ChEBI" id="CHEBI:29033"/>
        <dbReference type="ChEBI" id="CHEBI:29034"/>
        <dbReference type="ChEBI" id="CHEBI:33542"/>
        <dbReference type="ChEBI" id="CHEBI:61963"/>
        <dbReference type="ChEBI" id="CHEBI:140664"/>
        <dbReference type="EC" id="2.8.5.2"/>
    </reaction>
</comment>
<keyword evidence="3 13" id="KW-0349">Heme</keyword>
<dbReference type="InterPro" id="IPR025710">
    <property type="entry name" value="SoxA"/>
</dbReference>
<accession>A0A0A2WW49</accession>
<dbReference type="InterPro" id="IPR036909">
    <property type="entry name" value="Cyt_c-like_dom_sf"/>
</dbReference>
<dbReference type="SUPFAM" id="SSF46626">
    <property type="entry name" value="Cytochrome c"/>
    <property type="match status" value="2"/>
</dbReference>
<evidence type="ECO:0000256" key="16">
    <source>
        <dbReference type="PIRSR" id="PIRSR038455-3"/>
    </source>
</evidence>
<dbReference type="EC" id="2.8.5.2" evidence="13"/>
<evidence type="ECO:0000256" key="4">
    <source>
        <dbReference type="ARBA" id="ARBA00022679"/>
    </source>
</evidence>
<keyword evidence="9 13" id="KW-0408">Iron</keyword>
<keyword evidence="4 13" id="KW-0808">Transferase</keyword>
<comment type="caution">
    <text evidence="19">The sequence shown here is derived from an EMBL/GenBank/DDBJ whole genome shotgun (WGS) entry which is preliminary data.</text>
</comment>
<dbReference type="NCBIfam" id="TIGR04484">
    <property type="entry name" value="thiosulf_SoxA"/>
    <property type="match status" value="1"/>
</dbReference>
<dbReference type="AlphaFoldDB" id="A0A0A2WW49"/>
<evidence type="ECO:0000256" key="1">
    <source>
        <dbReference type="ARBA" id="ARBA00004418"/>
    </source>
</evidence>
<keyword evidence="5 13" id="KW-0479">Metal-binding</keyword>
<gene>
    <name evidence="19" type="ORF">THFILI_06010</name>
</gene>
<evidence type="ECO:0000313" key="20">
    <source>
        <dbReference type="Proteomes" id="UP000030364"/>
    </source>
</evidence>
<comment type="similarity">
    <text evidence="10 13">Belongs to the SoxA family.</text>
</comment>
<evidence type="ECO:0000256" key="5">
    <source>
        <dbReference type="ARBA" id="ARBA00022723"/>
    </source>
</evidence>
<reference evidence="19 20" key="1">
    <citation type="journal article" date="2015" name="Genome Announc.">
        <title>Draft Genome Sequence of the Thermophile Thermus filiformis ATCC 43280, Producer of Carotenoid-(Di)glucoside-Branched Fatty Acid (Di)esters and Source of Hyperthermostable Enzymes of Biotechnological Interest.</title>
        <authorList>
            <person name="Mandelli F."/>
            <person name="Oliveira Ramires B."/>
            <person name="Couger M.B."/>
            <person name="Paixao D.A."/>
            <person name="Camilo C.M."/>
            <person name="Polikarpov I."/>
            <person name="Prade R."/>
            <person name="Riano-Pachon D.M."/>
            <person name="Squina F.M."/>
        </authorList>
    </citation>
    <scope>NUCLEOTIDE SEQUENCE [LARGE SCALE GENOMIC DNA]</scope>
    <source>
        <strain evidence="19 20">ATCC 43280</strain>
    </source>
</reference>
<evidence type="ECO:0000256" key="13">
    <source>
        <dbReference type="PIRNR" id="PIRNR038455"/>
    </source>
</evidence>
<feature type="binding site" description="axial binding residue" evidence="16">
    <location>
        <position position="106"/>
    </location>
    <ligand>
        <name>heme c</name>
        <dbReference type="ChEBI" id="CHEBI:61717"/>
        <label>1</label>
    </ligand>
    <ligandPart>
        <name>Fe</name>
        <dbReference type="ChEBI" id="CHEBI:18248"/>
    </ligandPart>
</feature>
<proteinExistence type="inferred from homology"/>
<dbReference type="GO" id="GO:0016740">
    <property type="term" value="F:transferase activity"/>
    <property type="evidence" value="ECO:0007669"/>
    <property type="project" value="UniProtKB-KW"/>
</dbReference>
<feature type="binding site" description="covalent" evidence="15">
    <location>
        <position position="173"/>
    </location>
    <ligand>
        <name>heme c</name>
        <dbReference type="ChEBI" id="CHEBI:61717"/>
        <label>2</label>
    </ligand>
</feature>
<dbReference type="OrthoDB" id="9808312at2"/>
<dbReference type="GO" id="GO:0046872">
    <property type="term" value="F:metal ion binding"/>
    <property type="evidence" value="ECO:0007669"/>
    <property type="project" value="UniProtKB-KW"/>
</dbReference>
<feature type="domain" description="Cytochrome c" evidence="18">
    <location>
        <begin position="52"/>
        <end position="139"/>
    </location>
</feature>
<feature type="binding site" description="axial binding residue" evidence="16">
    <location>
        <position position="174"/>
    </location>
    <ligand>
        <name>heme c</name>
        <dbReference type="ChEBI" id="CHEBI:61717"/>
        <label>2</label>
    </ligand>
    <ligandPart>
        <name>Fe</name>
        <dbReference type="ChEBI" id="CHEBI:18248"/>
    </ligandPart>
</feature>
<keyword evidence="6 17" id="KW-0732">Signal</keyword>
<dbReference type="RefSeq" id="WP_038060501.1">
    <property type="nucleotide sequence ID" value="NZ_JPSL02000039.1"/>
</dbReference>
<dbReference type="InterPro" id="IPR009056">
    <property type="entry name" value="Cyt_c-like_dom"/>
</dbReference>
<evidence type="ECO:0000259" key="18">
    <source>
        <dbReference type="Pfam" id="PF21342"/>
    </source>
</evidence>
<feature type="binding site" description="covalent" evidence="15">
    <location>
        <position position="170"/>
    </location>
    <ligand>
        <name>heme c</name>
        <dbReference type="ChEBI" id="CHEBI:61717"/>
        <label>2</label>
    </ligand>
</feature>
<evidence type="ECO:0000256" key="7">
    <source>
        <dbReference type="ARBA" id="ARBA00022764"/>
    </source>
</evidence>
<dbReference type="GO" id="GO:0016669">
    <property type="term" value="F:oxidoreductase activity, acting on a sulfur group of donors, cytochrome as acceptor"/>
    <property type="evidence" value="ECO:0007669"/>
    <property type="project" value="InterPro"/>
</dbReference>
<feature type="signal peptide" evidence="17">
    <location>
        <begin position="1"/>
        <end position="21"/>
    </location>
</feature>
<evidence type="ECO:0000256" key="6">
    <source>
        <dbReference type="ARBA" id="ARBA00022729"/>
    </source>
</evidence>
<dbReference type="PIRSF" id="PIRSF038455">
    <property type="entry name" value="SoxA"/>
    <property type="match status" value="1"/>
</dbReference>
<dbReference type="Gene3D" id="1.10.760.10">
    <property type="entry name" value="Cytochrome c-like domain"/>
    <property type="match status" value="2"/>
</dbReference>
<feature type="active site" description="Cysteine persulfide intermediate" evidence="14">
    <location>
        <position position="220"/>
    </location>
</feature>
<dbReference type="Pfam" id="PF21342">
    <property type="entry name" value="SoxA-TsdA_cyt-c"/>
    <property type="match status" value="1"/>
</dbReference>
<feature type="binding site" description="covalent" evidence="15">
    <location>
        <position position="70"/>
    </location>
    <ligand>
        <name>heme c</name>
        <dbReference type="ChEBI" id="CHEBI:61717"/>
        <label>1</label>
    </ligand>
</feature>
<evidence type="ECO:0000256" key="10">
    <source>
        <dbReference type="ARBA" id="ARBA00025746"/>
    </source>
</evidence>
<comment type="subcellular location">
    <subcellularLocation>
        <location evidence="1 13">Periplasm</location>
    </subcellularLocation>
</comment>
<keyword evidence="7 13" id="KW-0574">Periplasm</keyword>
<keyword evidence="20" id="KW-1185">Reference proteome</keyword>
<evidence type="ECO:0000256" key="17">
    <source>
        <dbReference type="SAM" id="SignalP"/>
    </source>
</evidence>
<evidence type="ECO:0000313" key="19">
    <source>
        <dbReference type="EMBL" id="KGQ23017.1"/>
    </source>
</evidence>
<evidence type="ECO:0000256" key="9">
    <source>
        <dbReference type="ARBA" id="ARBA00023004"/>
    </source>
</evidence>
<dbReference type="Proteomes" id="UP000030364">
    <property type="component" value="Unassembled WGS sequence"/>
</dbReference>
<dbReference type="GO" id="GO:0019417">
    <property type="term" value="P:sulfur oxidation"/>
    <property type="evidence" value="ECO:0007669"/>
    <property type="project" value="InterPro"/>
</dbReference>
<dbReference type="STRING" id="276.THFILI_06010"/>
<evidence type="ECO:0000256" key="2">
    <source>
        <dbReference type="ARBA" id="ARBA00022448"/>
    </source>
</evidence>
<dbReference type="EMBL" id="JPSL02000039">
    <property type="protein sequence ID" value="KGQ23017.1"/>
    <property type="molecule type" value="Genomic_DNA"/>
</dbReference>
<evidence type="ECO:0000256" key="11">
    <source>
        <dbReference type="ARBA" id="ARBA00048077"/>
    </source>
</evidence>
<protein>
    <recommendedName>
        <fullName evidence="13">SoxAX cytochrome complex subunit A</fullName>
        <ecNumber evidence="13">2.8.5.2</ecNumber>
    </recommendedName>
    <alternativeName>
        <fullName evidence="13">Protein SoxA</fullName>
    </alternativeName>
    <alternativeName>
        <fullName evidence="13">Sulfur oxidizing protein A</fullName>
    </alternativeName>
    <alternativeName>
        <fullName evidence="13">Thiosulfate-oxidizing multienzyme system protein SoxA</fullName>
    </alternativeName>
</protein>
<feature type="chain" id="PRO_5001996509" description="SoxAX cytochrome complex subunit A" evidence="17">
    <location>
        <begin position="22"/>
        <end position="260"/>
    </location>
</feature>
<dbReference type="GO" id="GO:0009055">
    <property type="term" value="F:electron transfer activity"/>
    <property type="evidence" value="ECO:0007669"/>
    <property type="project" value="InterPro"/>
</dbReference>
<evidence type="ECO:0000256" key="3">
    <source>
        <dbReference type="ARBA" id="ARBA00022617"/>
    </source>
</evidence>